<feature type="compositionally biased region" description="Basic and acidic residues" evidence="1">
    <location>
        <begin position="302"/>
        <end position="311"/>
    </location>
</feature>
<feature type="region of interest" description="Disordered" evidence="1">
    <location>
        <begin position="1024"/>
        <end position="1086"/>
    </location>
</feature>
<feature type="compositionally biased region" description="Basic and acidic residues" evidence="1">
    <location>
        <begin position="548"/>
        <end position="559"/>
    </location>
</feature>
<feature type="transmembrane region" description="Helical" evidence="2">
    <location>
        <begin position="21"/>
        <end position="43"/>
    </location>
</feature>
<feature type="compositionally biased region" description="Basic and acidic residues" evidence="1">
    <location>
        <begin position="1553"/>
        <end position="1588"/>
    </location>
</feature>
<sequence>MRLKLETGKQSKKFAVIFIRTCYRSVCNHPFLVGILFCLIILYRSFPFWFSLLVSASPVLVCTAILLGTLLSFGQPNIPEIGKEEHLSHDIASLRAGVSENDTVVVERDESFVVGKYEGKKSDDEVEKSIEESSSLVDKVSKVEDDHLPIADENPHEIHTEKRLIEEVERESSGLELESNRGVDEGKAGIEGTLRDGKAYGDHFSLVQEIEADNSSGVSVKDQKEDHLYSSLVNGGGDENYNDDVDDDNDDVSSDSESDRAESSSPDASMADIMPMLDELHPLLPRESPRPRPMSPDESDAVSERSHRSNDDSGESDEDSEIQGEVEGDGEEEAQGGKEDESKSAIKWTEDDQKNLMDLGTSELERNQRLENLIARRRARKSFKMMAEKNLIDFESADLPFNVPPISIARRNPFDLPYDSYDNMGLPPIPGSAPSILLPRRNPFDIPYDSNEEKPDLKGDGFAQEFTTDPPQKDIFFRRHESFSLGPSSLGFVKHDKQDIKWRPVFVPERLAAEGTSYSSFTRQSSEVSDSKLSSVPDSESVSSGADPDEKILGEQDFSKEKEMISNLYQASNLVEHGGQSSEGVASAGMVQTEKRDVQHAEFEVTLGQEEIHNEMEVENYNETEVENKSETESSSSETEEEVNDVELNTSEIHLETEPVEEESSGGSSLSSLSEVDEKISIVKNDDGSSSLEASGNHINKSVDSPQPSFEESKLQLMSEVVDENLHVEPVYDLSPQASGKLLSLTSISNDTQVEILEMVKPPASENRAVFVEDEESKVHGGESIENDSSHHEEMNAASTSLHAVDGVAFGSEQVIETSENVSRAGSLECSPTSDDQNRSVVPEPVFGDVDSSSSSSGIRSIEEGKRNQEESDLYDPYDARSSSFDVEPITVHQDEDNNSVASGDQISPDKTTFSRQEEEQFVVEHSSVPDLSTSETGVLKEPKVLQEETIHLYEDQVHSYSSSGKVSIEEDTYKYGISHPEKDQVQSSSIQSKMQVGSTPDLSVPLVIPEGEQASVVLEQVKEVDPSLSPSEKDLVKEDSLNKQETVLVERGELSISSSDEKIDASLPQGSELKAASESEKELSWSDKAIVEPHFDDQSILHEPAAVTAVFKEDSSTVSNDHDPDEETVTNLSPDTSDSVPIPSESPEHKSTTGEIDLKTSFLDKEDSSRVSEHLDFQPEAHVQEENFNEVDEIKDIDEGLLSELDTVGDFSVKEVGKPLHDELTQQEAVTESTNLVMLPDDANLTQTNGELPVLEAKSIVDIDLAFKQLHEGVDVEEVILPSVVESTDLGMLPDDSNLSQTKGDLPVLEAKSIVDIDLAFKQLHEGVDVEEVILPSVVESTDLGMLPDDSNLSQTKGDLPVLEAKSIVDIDLAFKQLHEGVDVEEVILPSVVESTDLGMLPDDSNLSQTKGDLPVLEAKSIVDIDLAFKQLHEGVDVEEVILPSVVESTDLGMLPDDSNLSQTKGDLPVLEAKSIVDIDLAFKQLHEGVDVEKVILPSMVEDQLVKEELKDPNESTSDLQVVEAKSLEDIFTALKQVSEVDAGELPIKDASAAEEKEVGSIKDIESGSKDKESGTDELKHDIHETLENPDSSISNKSKTRKVKSGSSSSSSSSSSDSE</sequence>
<feature type="region of interest" description="Disordered" evidence="1">
    <location>
        <begin position="774"/>
        <end position="798"/>
    </location>
</feature>
<keyword evidence="2" id="KW-0812">Transmembrane</keyword>
<dbReference type="PANTHER" id="PTHR33870:SF4">
    <property type="entry name" value="CARDIOMYOPATHY-ASSOCIATED PROTEIN"/>
    <property type="match status" value="1"/>
</dbReference>
<accession>A0A6P4AZL2</accession>
<dbReference type="GeneID" id="107434667"/>
<feature type="compositionally biased region" description="Polar residues" evidence="1">
    <location>
        <begin position="1130"/>
        <end position="1140"/>
    </location>
</feature>
<proteinExistence type="predicted"/>
<feature type="compositionally biased region" description="Low complexity" evidence="1">
    <location>
        <begin position="1606"/>
        <end position="1620"/>
    </location>
</feature>
<feature type="compositionally biased region" description="Basic and acidic residues" evidence="1">
    <location>
        <begin position="335"/>
        <end position="355"/>
    </location>
</feature>
<dbReference type="RefSeq" id="XP_015901640.3">
    <property type="nucleotide sequence ID" value="XM_016046154.4"/>
</dbReference>
<feature type="compositionally biased region" description="Acidic residues" evidence="1">
    <location>
        <begin position="312"/>
        <end position="334"/>
    </location>
</feature>
<feature type="region of interest" description="Disordered" evidence="1">
    <location>
        <begin position="516"/>
        <end position="559"/>
    </location>
</feature>
<feature type="compositionally biased region" description="Basic and acidic residues" evidence="1">
    <location>
        <begin position="1024"/>
        <end position="1065"/>
    </location>
</feature>
<feature type="region of interest" description="Disordered" evidence="1">
    <location>
        <begin position="579"/>
        <end position="711"/>
    </location>
</feature>
<dbReference type="PANTHER" id="PTHR33870">
    <property type="entry name" value="CARDIOMYOPATHY-ASSOCIATED PROTEIN"/>
    <property type="match status" value="1"/>
</dbReference>
<feature type="region of interest" description="Disordered" evidence="1">
    <location>
        <begin position="1553"/>
        <end position="1620"/>
    </location>
</feature>
<evidence type="ECO:0000256" key="1">
    <source>
        <dbReference type="SAM" id="MobiDB-lite"/>
    </source>
</evidence>
<dbReference type="RefSeq" id="XP_015901640.1">
    <property type="nucleotide sequence ID" value="XM_016046154.2"/>
</dbReference>
<feature type="compositionally biased region" description="Basic and acidic residues" evidence="1">
    <location>
        <begin position="593"/>
        <end position="603"/>
    </location>
</feature>
<feature type="compositionally biased region" description="Low complexity" evidence="1">
    <location>
        <begin position="525"/>
        <end position="544"/>
    </location>
</feature>
<feature type="compositionally biased region" description="Polar residues" evidence="1">
    <location>
        <begin position="820"/>
        <end position="835"/>
    </location>
</feature>
<feature type="compositionally biased region" description="Basic and acidic residues" evidence="1">
    <location>
        <begin position="676"/>
        <end position="687"/>
    </location>
</feature>
<feature type="compositionally biased region" description="Basic and acidic residues" evidence="1">
    <location>
        <begin position="1076"/>
        <end position="1086"/>
    </location>
</feature>
<reference evidence="3" key="1">
    <citation type="submission" date="2022-04" db="UniProtKB">
        <authorList>
            <consortium name="RefSeq"/>
        </authorList>
    </citation>
    <scope>IDENTIFICATION</scope>
    <source>
        <tissue evidence="3">In vitro plantlets</tissue>
    </source>
</reference>
<feature type="compositionally biased region" description="Basic and acidic residues" evidence="1">
    <location>
        <begin position="1147"/>
        <end position="1181"/>
    </location>
</feature>
<organism evidence="3">
    <name type="scientific">Ziziphus jujuba</name>
    <name type="common">Chinese jujube</name>
    <name type="synonym">Ziziphus sativa</name>
    <dbReference type="NCBI Taxonomy" id="326968"/>
    <lineage>
        <taxon>Eukaryota</taxon>
        <taxon>Viridiplantae</taxon>
        <taxon>Streptophyta</taxon>
        <taxon>Embryophyta</taxon>
        <taxon>Tracheophyta</taxon>
        <taxon>Spermatophyta</taxon>
        <taxon>Magnoliopsida</taxon>
        <taxon>eudicotyledons</taxon>
        <taxon>Gunneridae</taxon>
        <taxon>Pentapetalae</taxon>
        <taxon>rosids</taxon>
        <taxon>fabids</taxon>
        <taxon>Rosales</taxon>
        <taxon>Rhamnaceae</taxon>
        <taxon>Paliureae</taxon>
        <taxon>Ziziphus</taxon>
    </lineage>
</organism>
<feature type="region of interest" description="Disordered" evidence="1">
    <location>
        <begin position="167"/>
        <end position="194"/>
    </location>
</feature>
<feature type="compositionally biased region" description="Basic and acidic residues" evidence="1">
    <location>
        <begin position="861"/>
        <end position="870"/>
    </location>
</feature>
<feature type="compositionally biased region" description="Polar residues" evidence="1">
    <location>
        <begin position="688"/>
        <end position="710"/>
    </location>
</feature>
<keyword evidence="2" id="KW-0472">Membrane</keyword>
<name>A0A6P4AZL2_ZIZJJ</name>
<feature type="compositionally biased region" description="Low complexity" evidence="1">
    <location>
        <begin position="665"/>
        <end position="674"/>
    </location>
</feature>
<feature type="compositionally biased region" description="Basic and acidic residues" evidence="1">
    <location>
        <begin position="777"/>
        <end position="795"/>
    </location>
</feature>
<feature type="region of interest" description="Disordered" evidence="1">
    <location>
        <begin position="820"/>
        <end position="936"/>
    </location>
</feature>
<feature type="region of interest" description="Disordered" evidence="1">
    <location>
        <begin position="1112"/>
        <end position="1181"/>
    </location>
</feature>
<evidence type="ECO:0000313" key="3">
    <source>
        <dbReference type="RefSeq" id="XP_015901640.1"/>
    </source>
</evidence>
<gene>
    <name evidence="3" type="primary">LOC107434667</name>
</gene>
<evidence type="ECO:0000256" key="2">
    <source>
        <dbReference type="SAM" id="Phobius"/>
    </source>
</evidence>
<protein>
    <submittedName>
        <fullName evidence="3">uncharacterized protein LOC107434667</fullName>
    </submittedName>
</protein>
<keyword evidence="2" id="KW-1133">Transmembrane helix</keyword>
<feature type="region of interest" description="Disordered" evidence="1">
    <location>
        <begin position="430"/>
        <end position="465"/>
    </location>
</feature>
<feature type="compositionally biased region" description="Polar residues" evidence="1">
    <location>
        <begin position="899"/>
        <end position="915"/>
    </location>
</feature>
<feature type="compositionally biased region" description="Acidic residues" evidence="1">
    <location>
        <begin position="240"/>
        <end position="256"/>
    </location>
</feature>
<feature type="region of interest" description="Disordered" evidence="1">
    <location>
        <begin position="214"/>
        <end position="365"/>
    </location>
</feature>